<organism evidence="1 2">
    <name type="scientific">Caenorhabditis elegans</name>
    <dbReference type="NCBI Taxonomy" id="6239"/>
    <lineage>
        <taxon>Eukaryota</taxon>
        <taxon>Metazoa</taxon>
        <taxon>Ecdysozoa</taxon>
        <taxon>Nematoda</taxon>
        <taxon>Chromadorea</taxon>
        <taxon>Rhabditida</taxon>
        <taxon>Rhabditina</taxon>
        <taxon>Rhabditomorpha</taxon>
        <taxon>Rhabditoidea</taxon>
        <taxon>Rhabditidae</taxon>
        <taxon>Peloderinae</taxon>
        <taxon>Caenorhabditis</taxon>
    </lineage>
</organism>
<reference evidence="1 2" key="1">
    <citation type="journal article" date="1998" name="Science">
        <title>Genome sequence of the nematode C. elegans: a platform for investigating biology.</title>
        <authorList>
            <consortium name="The C. elegans sequencing consortium"/>
            <person name="Sulson J.E."/>
            <person name="Waterston R."/>
        </authorList>
    </citation>
    <scope>NUCLEOTIDE SEQUENCE [LARGE SCALE GENOMIC DNA]</scope>
    <source>
        <strain evidence="1 2">Bristol N2</strain>
    </source>
</reference>
<dbReference type="AlphaFoldDB" id="D3TDG9"/>
<dbReference type="WormBase" id="C42C1.9b">
    <property type="protein sequence ID" value="CE44624"/>
    <property type="gene ID" value="WBGene00016587"/>
</dbReference>
<evidence type="ECO:0000313" key="2">
    <source>
        <dbReference type="Proteomes" id="UP000001940"/>
    </source>
</evidence>
<keyword evidence="1" id="KW-0418">Kinase</keyword>
<dbReference type="Bgee" id="WBGene00016587">
    <property type="expression patterns" value="Expressed in adult organism and 2 other cell types or tissues"/>
</dbReference>
<evidence type="ECO:0000313" key="3">
    <source>
        <dbReference type="WormBase" id="C42C1.9b"/>
    </source>
</evidence>
<dbReference type="RefSeq" id="NP_001255635.1">
    <property type="nucleotide sequence ID" value="NM_001268706.3"/>
</dbReference>
<dbReference type="AGR" id="WB:WBGene00016587"/>
<evidence type="ECO:0000313" key="1">
    <source>
        <dbReference type="EMBL" id="CBK19386.1"/>
    </source>
</evidence>
<accession>D3TDG9</accession>
<proteinExistence type="predicted"/>
<sequence>MDSRAVDISQLGSVLFRCLTGHEHGSINLDSLPFVISPEGVKLAQKMMARKFCESVHYIINHTFIIENKKLSTARFLNLNSN</sequence>
<protein>
    <submittedName>
        <fullName evidence="1">Protein kinase domain-containing protein</fullName>
    </submittedName>
</protein>
<dbReference type="CTD" id="183401"/>
<dbReference type="SMR" id="D3TDG9"/>
<dbReference type="GeneID" id="183401"/>
<gene>
    <name evidence="1 3" type="ORF">C42C1.9</name>
    <name evidence="1" type="ORF">CELE_C42C1.9</name>
</gene>
<dbReference type="OrthoDB" id="1668230at2759"/>
<keyword evidence="1" id="KW-0808">Transferase</keyword>
<dbReference type="EMBL" id="BX284604">
    <property type="protein sequence ID" value="CBK19386.1"/>
    <property type="molecule type" value="Genomic_DNA"/>
</dbReference>
<dbReference type="GO" id="GO:0016301">
    <property type="term" value="F:kinase activity"/>
    <property type="evidence" value="ECO:0007669"/>
    <property type="project" value="UniProtKB-KW"/>
</dbReference>
<dbReference type="ExpressionAtlas" id="D3TDG9">
    <property type="expression patterns" value="baseline and differential"/>
</dbReference>
<keyword evidence="2" id="KW-1185">Reference proteome</keyword>
<name>D3TDG9_CAEEL</name>
<dbReference type="HOGENOM" id="CLU_1103627_0_0_1"/>
<dbReference type="Proteomes" id="UP000001940">
    <property type="component" value="Chromosome IV"/>
</dbReference>